<gene>
    <name evidence="1" type="ORF">BN1209_0946</name>
</gene>
<reference evidence="2" key="1">
    <citation type="submission" date="2014-12" db="EMBL/GenBank/DDBJ databases">
        <authorList>
            <person name="Salcher M.M."/>
        </authorList>
    </citation>
    <scope>NUCLEOTIDE SEQUENCE [LARGE SCALE GENOMIC DNA]</scope>
    <source>
        <strain evidence="2">MMS-10A-171</strain>
    </source>
</reference>
<protein>
    <submittedName>
        <fullName evidence="1">Uncharacterized protein</fullName>
    </submittedName>
</protein>
<organism evidence="1 2">
    <name type="scientific">Candidatus Methylopumilus turicensis</name>
    <dbReference type="NCBI Taxonomy" id="1581680"/>
    <lineage>
        <taxon>Bacteria</taxon>
        <taxon>Pseudomonadati</taxon>
        <taxon>Pseudomonadota</taxon>
        <taxon>Betaproteobacteria</taxon>
        <taxon>Nitrosomonadales</taxon>
        <taxon>Methylophilaceae</taxon>
        <taxon>Candidatus Methylopumilus</taxon>
    </lineage>
</organism>
<keyword evidence="2" id="KW-1185">Reference proteome</keyword>
<dbReference type="Proteomes" id="UP000056322">
    <property type="component" value="Chromosome 1"/>
</dbReference>
<dbReference type="KEGG" id="mbac:BN1209_0946"/>
<accession>A0A0B7IUP6</accession>
<dbReference type="AlphaFoldDB" id="A0A0B7IUP6"/>
<name>A0A0B7IUP6_9PROT</name>
<evidence type="ECO:0000313" key="1">
    <source>
        <dbReference type="EMBL" id="CEN55989.1"/>
    </source>
</evidence>
<dbReference type="HOGENOM" id="CLU_2789096_0_0_4"/>
<dbReference type="STRING" id="1581680.BN1209_0946"/>
<dbReference type="EMBL" id="LN794158">
    <property type="protein sequence ID" value="CEN55989.1"/>
    <property type="molecule type" value="Genomic_DNA"/>
</dbReference>
<sequence length="68" mass="7162">MIESNVLILADGNPLPASILLIVATPTLAIRDKSTTDILNIALAALNCSLEINLIRSYNDPSGITKGD</sequence>
<evidence type="ECO:0000313" key="2">
    <source>
        <dbReference type="Proteomes" id="UP000056322"/>
    </source>
</evidence>
<proteinExistence type="predicted"/>